<comment type="caution">
    <text evidence="4">The sequence shown here is derived from an EMBL/GenBank/DDBJ whole genome shotgun (WGS) entry which is preliminary data.</text>
</comment>
<proteinExistence type="predicted"/>
<dbReference type="InterPro" id="IPR051016">
    <property type="entry name" value="Diverse_Substrate_AcTransf"/>
</dbReference>
<evidence type="ECO:0000256" key="1">
    <source>
        <dbReference type="ARBA" id="ARBA00022679"/>
    </source>
</evidence>
<dbReference type="AlphaFoldDB" id="V2Y5X4"/>
<dbReference type="Pfam" id="PF00583">
    <property type="entry name" value="Acetyltransf_1"/>
    <property type="match status" value="1"/>
</dbReference>
<dbReference type="SUPFAM" id="SSF55729">
    <property type="entry name" value="Acyl-CoA N-acyltransferases (Nat)"/>
    <property type="match status" value="1"/>
</dbReference>
<gene>
    <name evidence="4" type="ORF">GCWU0000282_001214</name>
</gene>
<dbReference type="Gene3D" id="3.40.630.30">
    <property type="match status" value="1"/>
</dbReference>
<evidence type="ECO:0000259" key="3">
    <source>
        <dbReference type="PROSITE" id="PS51186"/>
    </source>
</evidence>
<feature type="domain" description="N-acetyltransferase" evidence="3">
    <location>
        <begin position="11"/>
        <end position="157"/>
    </location>
</feature>
<name>V2Y5X4_9FIRM</name>
<dbReference type="EMBL" id="ACIL03000009">
    <property type="protein sequence ID" value="ESL03502.1"/>
    <property type="molecule type" value="Genomic_DNA"/>
</dbReference>
<dbReference type="InterPro" id="IPR016181">
    <property type="entry name" value="Acyl_CoA_acyltransferase"/>
</dbReference>
<evidence type="ECO:0000313" key="5">
    <source>
        <dbReference type="Proteomes" id="UP000018227"/>
    </source>
</evidence>
<evidence type="ECO:0000256" key="2">
    <source>
        <dbReference type="ARBA" id="ARBA00023315"/>
    </source>
</evidence>
<dbReference type="GO" id="GO:0008080">
    <property type="term" value="F:N-acetyltransferase activity"/>
    <property type="evidence" value="ECO:0007669"/>
    <property type="project" value="UniProtKB-ARBA"/>
</dbReference>
<dbReference type="PANTHER" id="PTHR10545">
    <property type="entry name" value="DIAMINE N-ACETYLTRANSFERASE"/>
    <property type="match status" value="1"/>
</dbReference>
<evidence type="ECO:0000313" key="4">
    <source>
        <dbReference type="EMBL" id="ESL03502.1"/>
    </source>
</evidence>
<organism evidence="4 5">
    <name type="scientific">Catonella morbi ATCC 51271</name>
    <dbReference type="NCBI Taxonomy" id="592026"/>
    <lineage>
        <taxon>Bacteria</taxon>
        <taxon>Bacillati</taxon>
        <taxon>Bacillota</taxon>
        <taxon>Clostridia</taxon>
        <taxon>Lachnospirales</taxon>
        <taxon>Lachnospiraceae</taxon>
        <taxon>Catonella</taxon>
    </lineage>
</organism>
<dbReference type="PROSITE" id="PS51186">
    <property type="entry name" value="GNAT"/>
    <property type="match status" value="1"/>
</dbReference>
<sequence length="157" mass="18476">MKPVCFKEDMLKIRNLEVRDREEVFKMMRVFYDSEAVLYTASDEILYKDIDDCLSALPFIEGYVFEEEGKLLGYAMAAKSYTTEYGGLLIFIEDLYIKEEYRGLGIGSSFFHFIEEKYKGQAVRYKLEVEEENQNAISVYKKRGYNKLGYFIMSKEV</sequence>
<dbReference type="InterPro" id="IPR000182">
    <property type="entry name" value="GNAT_dom"/>
</dbReference>
<reference evidence="4 5" key="1">
    <citation type="submission" date="2013-06" db="EMBL/GenBank/DDBJ databases">
        <authorList>
            <person name="Weinstock G."/>
            <person name="Sodergren E."/>
            <person name="Clifton S."/>
            <person name="Fulton L."/>
            <person name="Fulton B."/>
            <person name="Courtney L."/>
            <person name="Fronick C."/>
            <person name="Harrison M."/>
            <person name="Strong C."/>
            <person name="Farmer C."/>
            <person name="Delahaunty K."/>
            <person name="Markovic C."/>
            <person name="Hall O."/>
            <person name="Minx P."/>
            <person name="Tomlinson C."/>
            <person name="Mitreva M."/>
            <person name="Nelson J."/>
            <person name="Hou S."/>
            <person name="Wollam A."/>
            <person name="Pepin K.H."/>
            <person name="Johnson M."/>
            <person name="Bhonagiri V."/>
            <person name="Nash W.E."/>
            <person name="Warren W."/>
            <person name="Chinwalla A."/>
            <person name="Mardis E.R."/>
            <person name="Wilson R.K."/>
        </authorList>
    </citation>
    <scope>NUCLEOTIDE SEQUENCE [LARGE SCALE GENOMIC DNA]</scope>
    <source>
        <strain evidence="4 5">ATCC 51271</strain>
    </source>
</reference>
<protein>
    <submittedName>
        <fullName evidence="4">Acetyltransferase, GNAT family</fullName>
    </submittedName>
</protein>
<dbReference type="CDD" id="cd04301">
    <property type="entry name" value="NAT_SF"/>
    <property type="match status" value="1"/>
</dbReference>
<accession>V2Y5X4</accession>
<dbReference type="eggNOG" id="COG0456">
    <property type="taxonomic scope" value="Bacteria"/>
</dbReference>
<keyword evidence="5" id="KW-1185">Reference proteome</keyword>
<dbReference type="STRING" id="592026.GCWU0000282_001214"/>
<dbReference type="HOGENOM" id="CLU_013985_34_9_9"/>
<dbReference type="Proteomes" id="UP000018227">
    <property type="component" value="Unassembled WGS sequence"/>
</dbReference>
<keyword evidence="1 4" id="KW-0808">Transferase</keyword>
<keyword evidence="2" id="KW-0012">Acyltransferase</keyword>
<dbReference type="PANTHER" id="PTHR10545:SF29">
    <property type="entry name" value="GH14572P-RELATED"/>
    <property type="match status" value="1"/>
</dbReference>